<accession>A0A8S9YQU5</accession>
<evidence type="ECO:0008006" key="3">
    <source>
        <dbReference type="Google" id="ProtNLM"/>
    </source>
</evidence>
<proteinExistence type="predicted"/>
<reference evidence="1" key="1">
    <citation type="submission" date="2019-07" db="EMBL/GenBank/DDBJ databases">
        <title>Annotation for the trematode Paragonimus miyazaki's.</title>
        <authorList>
            <person name="Choi Y.-J."/>
        </authorList>
    </citation>
    <scope>NUCLEOTIDE SEQUENCE</scope>
    <source>
        <strain evidence="1">Japan</strain>
    </source>
</reference>
<gene>
    <name evidence="1" type="ORF">EG68_07939</name>
</gene>
<organism evidence="1 2">
    <name type="scientific">Paragonimus skrjabini miyazakii</name>
    <dbReference type="NCBI Taxonomy" id="59628"/>
    <lineage>
        <taxon>Eukaryota</taxon>
        <taxon>Metazoa</taxon>
        <taxon>Spiralia</taxon>
        <taxon>Lophotrochozoa</taxon>
        <taxon>Platyhelminthes</taxon>
        <taxon>Trematoda</taxon>
        <taxon>Digenea</taxon>
        <taxon>Plagiorchiida</taxon>
        <taxon>Troglotremata</taxon>
        <taxon>Troglotrematidae</taxon>
        <taxon>Paragonimus</taxon>
    </lineage>
</organism>
<comment type="caution">
    <text evidence="1">The sequence shown here is derived from an EMBL/GenBank/DDBJ whole genome shotgun (WGS) entry which is preliminary data.</text>
</comment>
<protein>
    <recommendedName>
        <fullName evidence="3">Protein SZT2</fullName>
    </recommendedName>
</protein>
<name>A0A8S9YQU5_9TREM</name>
<dbReference type="EMBL" id="JTDE01003984">
    <property type="protein sequence ID" value="KAF7255441.1"/>
    <property type="molecule type" value="Genomic_DNA"/>
</dbReference>
<dbReference type="PANTHER" id="PTHR14918">
    <property type="entry name" value="KICSTOR COMPLEX PROTEIN SZT2"/>
    <property type="match status" value="1"/>
</dbReference>
<dbReference type="GO" id="GO:0005777">
    <property type="term" value="C:peroxisome"/>
    <property type="evidence" value="ECO:0007669"/>
    <property type="project" value="InterPro"/>
</dbReference>
<evidence type="ECO:0000313" key="1">
    <source>
        <dbReference type="EMBL" id="KAF7255441.1"/>
    </source>
</evidence>
<dbReference type="PANTHER" id="PTHR14918:SF3">
    <property type="entry name" value="KICSTOR COMPLEX PROTEIN SZT2"/>
    <property type="match status" value="1"/>
</dbReference>
<dbReference type="Proteomes" id="UP000822476">
    <property type="component" value="Unassembled WGS sequence"/>
</dbReference>
<keyword evidence="2" id="KW-1185">Reference proteome</keyword>
<sequence>MGLYVYDMNTESRCLQTSHKFTFVIDWSFSLLSPNSTGRCGFSDVTDALRILLEQMTADQPLLLPGSKFRLPEMTPIVTVIVVVPGLQCYTLLSGWPVRHDKITAKISILKKVLSKIGRKLVERSQQSSLSRTWNKCNFLVDLLKHGILSASFVASDVETSSVIILTDAAFSFNNLEVLDRSLTHLKAERIRCSFVLLNSELPPSNRCAIEGSALNYVVQSNSCVSQIELCSFLVKSTGGFLLNARTDLAHFHDASQRNLWNVLKETLFTVPVTSTMHADSLPSDLNWVPLGTLQTQSKLIRAPIFTVLTARLRTDLAHFHDASQRNLWNVLKETLFTVPVTSTMHADSLPSDLNWVPLGTLQTQSKLIRAPIFTVLTARLRDGYRLRHVELLSGISKIFEPTGNSLPSTDFLEPFEEPNLRTSDCAVNVIQLELELPWKVGIVFHVGLRGVWHEFHEKNYECNQPSPPEVEPERMQYPNDGFRTQHSNLRSVHSCRPEVPQWAWNRQTSQTYFKVSASYSLLNEIVRKPQRARRTDVSLYNRFVTYHRHLSMTDQQLEHLTKFSNSKHALNVPEALSSRLVAAFSLFIDSSGRQIGMPNQSHNTTLHYALNTQFSHYWRFFLELNPLECYRWMSVHNLYGILEHDSQLPFNLHLPTEGTSYTVSLTCRQSLDRLHALLANWCSFVLLENSIYVRFLCAAQCEHVGTLTEAHSDSHVHNELSSSFDQHQANTESLDSEHSFCIVRLETILPEFRLRIGFISGTAMRIQHELVQQLGTQLSALRFPPRGRQAIPKSRHKSGAPLAITETTHVPPLQRSWEDTPCCHVFHSRLDRLILNAGFWSADSKLSRPTHSHQGSVLTAKIKSTTTFQQRNFVTYPVIAPPRPSLGPALVKQHLHHRSRMWVVQPIPLATDGLRTLFSSLVNLRLQEGFHLVRVGPQPGFISLAAELFLAVDQSSIPQPCLIQYLLYPFDEWSVSDVNTSVGMDSFAPLNGSLRNAVSRVRYEHKMNCEHTNRKDGDKCIPVCNMTLDEATCISSYPFRLVQVLTEVWTQPVEGRIVNPTQEIAHWTGLRFEEIAKHIFTVDERCVVSYVTFERLCTILITIPVVNPVYMPRLVPTSACVPCTVGCVEPELDVCWAPSDIIALLTLAPQNTILCPLLSCTATQKNSQQLNDSVYANEQCNDRLLSELCSGILNRRSVVEIHLATEDFKYYILHLCQRVGLNKTDTELSSYPNWRCFVGSGGLTLENTPQSIAPDAGNANAVITVLFLPATTRDASHPILHAILSKQLNGARWNFPKVPLFFYTCSRSYLSYLIVDSWTYKVPPDYIFNLSHPSANDGDPIDTLEQNISDSSPFPTAPPSDFLNVGCQNTRLTPELNIIWSASRSAIDFVSKAHLNAYAF</sequence>
<evidence type="ECO:0000313" key="2">
    <source>
        <dbReference type="Proteomes" id="UP000822476"/>
    </source>
</evidence>
<dbReference type="InterPro" id="IPR033228">
    <property type="entry name" value="SZT2"/>
</dbReference>
<dbReference type="OrthoDB" id="43547at2759"/>